<dbReference type="PRINTS" id="PR02008">
    <property type="entry name" value="RCMTFAMILY"/>
</dbReference>
<feature type="binding site" evidence="5">
    <location>
        <position position="273"/>
    </location>
    <ligand>
        <name>S-adenosyl-L-methionine</name>
        <dbReference type="ChEBI" id="CHEBI:59789"/>
    </ligand>
</feature>
<evidence type="ECO:0000256" key="2">
    <source>
        <dbReference type="ARBA" id="ARBA00022679"/>
    </source>
</evidence>
<keyword evidence="1 5" id="KW-0489">Methyltransferase</keyword>
<feature type="compositionally biased region" description="Polar residues" evidence="6">
    <location>
        <begin position="130"/>
        <end position="147"/>
    </location>
</feature>
<feature type="domain" description="SAM-dependent MTase RsmB/NOP-type" evidence="7">
    <location>
        <begin position="141"/>
        <end position="525"/>
    </location>
</feature>
<dbReference type="STRING" id="675120.N1PXT4"/>
<keyword evidence="2 5" id="KW-0808">Transferase</keyword>
<feature type="region of interest" description="Disordered" evidence="6">
    <location>
        <begin position="130"/>
        <end position="150"/>
    </location>
</feature>
<evidence type="ECO:0000259" key="7">
    <source>
        <dbReference type="PROSITE" id="PS51686"/>
    </source>
</evidence>
<dbReference type="eggNOG" id="KOG2360">
    <property type="taxonomic scope" value="Eukaryota"/>
</dbReference>
<keyword evidence="4 5" id="KW-0694">RNA-binding</keyword>
<dbReference type="InterPro" id="IPR023267">
    <property type="entry name" value="RCMT"/>
</dbReference>
<dbReference type="PANTHER" id="PTHR22807:SF4">
    <property type="entry name" value="28S RRNA (CYTOSINE-C(5))-METHYLTRANSFERASE"/>
    <property type="match status" value="1"/>
</dbReference>
<feature type="region of interest" description="Disordered" evidence="6">
    <location>
        <begin position="342"/>
        <end position="378"/>
    </location>
</feature>
<dbReference type="GO" id="GO:0008173">
    <property type="term" value="F:RNA methyltransferase activity"/>
    <property type="evidence" value="ECO:0007669"/>
    <property type="project" value="InterPro"/>
</dbReference>
<dbReference type="OrthoDB" id="435282at2759"/>
<dbReference type="Proteomes" id="UP000016933">
    <property type="component" value="Unassembled WGS sequence"/>
</dbReference>
<dbReference type="SUPFAM" id="SSF53335">
    <property type="entry name" value="S-adenosyl-L-methionine-dependent methyltransferases"/>
    <property type="match status" value="1"/>
</dbReference>
<evidence type="ECO:0000256" key="3">
    <source>
        <dbReference type="ARBA" id="ARBA00022691"/>
    </source>
</evidence>
<dbReference type="Gene3D" id="3.30.70.1170">
    <property type="entry name" value="Sun protein, domain 3"/>
    <property type="match status" value="1"/>
</dbReference>
<dbReference type="Gene3D" id="3.40.50.150">
    <property type="entry name" value="Vaccinia Virus protein VP39"/>
    <property type="match status" value="1"/>
</dbReference>
<evidence type="ECO:0000256" key="6">
    <source>
        <dbReference type="SAM" id="MobiDB-lite"/>
    </source>
</evidence>
<feature type="binding site" evidence="5">
    <location>
        <position position="302"/>
    </location>
    <ligand>
        <name>S-adenosyl-L-methionine</name>
        <dbReference type="ChEBI" id="CHEBI:59789"/>
    </ligand>
</feature>
<reference evidence="8 9" key="2">
    <citation type="journal article" date="2012" name="PLoS Pathog.">
        <title>Diverse lifestyles and strategies of plant pathogenesis encoded in the genomes of eighteen Dothideomycetes fungi.</title>
        <authorList>
            <person name="Ohm R.A."/>
            <person name="Feau N."/>
            <person name="Henrissat B."/>
            <person name="Schoch C.L."/>
            <person name="Horwitz B.A."/>
            <person name="Barry K.W."/>
            <person name="Condon B.J."/>
            <person name="Copeland A.C."/>
            <person name="Dhillon B."/>
            <person name="Glaser F."/>
            <person name="Hesse C.N."/>
            <person name="Kosti I."/>
            <person name="LaButti K."/>
            <person name="Lindquist E.A."/>
            <person name="Lucas S."/>
            <person name="Salamov A.A."/>
            <person name="Bradshaw R.E."/>
            <person name="Ciuffetti L."/>
            <person name="Hamelin R.C."/>
            <person name="Kema G.H.J."/>
            <person name="Lawrence C."/>
            <person name="Scott J.A."/>
            <person name="Spatafora J.W."/>
            <person name="Turgeon B.G."/>
            <person name="de Wit P.J.G.M."/>
            <person name="Zhong S."/>
            <person name="Goodwin S.B."/>
            <person name="Grigoriev I.V."/>
        </authorList>
    </citation>
    <scope>NUCLEOTIDE SEQUENCE [LARGE SCALE GENOMIC DNA]</scope>
    <source>
        <strain evidence="9">NZE10 / CBS 128990</strain>
    </source>
</reference>
<proteinExistence type="inferred from homology"/>
<dbReference type="InterPro" id="IPR029063">
    <property type="entry name" value="SAM-dependent_MTases_sf"/>
</dbReference>
<dbReference type="EMBL" id="KB446536">
    <property type="protein sequence ID" value="EME47808.1"/>
    <property type="molecule type" value="Genomic_DNA"/>
</dbReference>
<dbReference type="GO" id="GO:0003723">
    <property type="term" value="F:RNA binding"/>
    <property type="evidence" value="ECO:0007669"/>
    <property type="project" value="UniProtKB-UniRule"/>
</dbReference>
<dbReference type="HOGENOM" id="CLU_005316_7_4_1"/>
<dbReference type="GO" id="GO:0005730">
    <property type="term" value="C:nucleolus"/>
    <property type="evidence" value="ECO:0007669"/>
    <property type="project" value="TreeGrafter"/>
</dbReference>
<feature type="active site" description="Nucleophile" evidence="5">
    <location>
        <position position="428"/>
    </location>
</feature>
<keyword evidence="3 5" id="KW-0949">S-adenosyl-L-methionine</keyword>
<evidence type="ECO:0000313" key="8">
    <source>
        <dbReference type="EMBL" id="EME47808.1"/>
    </source>
</evidence>
<evidence type="ECO:0000256" key="4">
    <source>
        <dbReference type="ARBA" id="ARBA00022884"/>
    </source>
</evidence>
<evidence type="ECO:0000256" key="5">
    <source>
        <dbReference type="PROSITE-ProRule" id="PRU01023"/>
    </source>
</evidence>
<dbReference type="InterPro" id="IPR048889">
    <property type="entry name" value="NSUN5_RCM1_N"/>
</dbReference>
<gene>
    <name evidence="8" type="ORF">DOTSEDRAFT_146789</name>
</gene>
<dbReference type="InterPro" id="IPR049560">
    <property type="entry name" value="MeTrfase_RsmB-F_NOP2_cat"/>
</dbReference>
<dbReference type="InterPro" id="IPR001678">
    <property type="entry name" value="MeTrfase_RsmB-F_NOP2_dom"/>
</dbReference>
<dbReference type="Pfam" id="PF01189">
    <property type="entry name" value="Methyltr_RsmB-F"/>
    <property type="match status" value="1"/>
</dbReference>
<reference evidence="9" key="1">
    <citation type="journal article" date="2012" name="PLoS Genet.">
        <title>The genomes of the fungal plant pathogens Cladosporium fulvum and Dothistroma septosporum reveal adaptation to different hosts and lifestyles but also signatures of common ancestry.</title>
        <authorList>
            <person name="de Wit P.J.G.M."/>
            <person name="van der Burgt A."/>
            <person name="Oekmen B."/>
            <person name="Stergiopoulos I."/>
            <person name="Abd-Elsalam K.A."/>
            <person name="Aerts A.L."/>
            <person name="Bahkali A.H."/>
            <person name="Beenen H.G."/>
            <person name="Chettri P."/>
            <person name="Cox M.P."/>
            <person name="Datema E."/>
            <person name="de Vries R.P."/>
            <person name="Dhillon B."/>
            <person name="Ganley A.R."/>
            <person name="Griffiths S.A."/>
            <person name="Guo Y."/>
            <person name="Hamelin R.C."/>
            <person name="Henrissat B."/>
            <person name="Kabir M.S."/>
            <person name="Jashni M.K."/>
            <person name="Kema G."/>
            <person name="Klaubauf S."/>
            <person name="Lapidus A."/>
            <person name="Levasseur A."/>
            <person name="Lindquist E."/>
            <person name="Mehrabi R."/>
            <person name="Ohm R.A."/>
            <person name="Owen T.J."/>
            <person name="Salamov A."/>
            <person name="Schwelm A."/>
            <person name="Schijlen E."/>
            <person name="Sun H."/>
            <person name="van den Burg H.A."/>
            <person name="van Ham R.C.H.J."/>
            <person name="Zhang S."/>
            <person name="Goodwin S.B."/>
            <person name="Grigoriev I.V."/>
            <person name="Collemare J."/>
            <person name="Bradshaw R.E."/>
        </authorList>
    </citation>
    <scope>NUCLEOTIDE SEQUENCE [LARGE SCALE GENOMIC DNA]</scope>
    <source>
        <strain evidence="9">NZE10 / CBS 128990</strain>
    </source>
</reference>
<protein>
    <recommendedName>
        <fullName evidence="7">SAM-dependent MTase RsmB/NOP-type domain-containing protein</fullName>
    </recommendedName>
</protein>
<name>N1PXT4_DOTSN</name>
<keyword evidence="9" id="KW-1185">Reference proteome</keyword>
<dbReference type="GO" id="GO:0070475">
    <property type="term" value="P:rRNA base methylation"/>
    <property type="evidence" value="ECO:0007669"/>
    <property type="project" value="TreeGrafter"/>
</dbReference>
<dbReference type="AlphaFoldDB" id="N1PXT4"/>
<comment type="similarity">
    <text evidence="5">Belongs to the class I-like SAM-binding methyltransferase superfamily. RsmB/NOP family.</text>
</comment>
<dbReference type="PROSITE" id="PS51686">
    <property type="entry name" value="SAM_MT_RSMB_NOP"/>
    <property type="match status" value="1"/>
</dbReference>
<feature type="binding site" evidence="5">
    <location>
        <position position="322"/>
    </location>
    <ligand>
        <name>S-adenosyl-L-methionine</name>
        <dbReference type="ChEBI" id="CHEBI:59789"/>
    </ligand>
</feature>
<dbReference type="PANTHER" id="PTHR22807">
    <property type="entry name" value="NOP2 YEAST -RELATED NOL1/NOP2/FMU SUN DOMAIN-CONTAINING"/>
    <property type="match status" value="1"/>
</dbReference>
<dbReference type="Pfam" id="PF21153">
    <property type="entry name" value="NSUN5_N"/>
    <property type="match status" value="1"/>
</dbReference>
<evidence type="ECO:0000313" key="9">
    <source>
        <dbReference type="Proteomes" id="UP000016933"/>
    </source>
</evidence>
<dbReference type="OMA" id="SFKSRIY"/>
<evidence type="ECO:0000256" key="1">
    <source>
        <dbReference type="ARBA" id="ARBA00022603"/>
    </source>
</evidence>
<organism evidence="8 9">
    <name type="scientific">Dothistroma septosporum (strain NZE10 / CBS 128990)</name>
    <name type="common">Red band needle blight fungus</name>
    <name type="synonym">Mycosphaerella pini</name>
    <dbReference type="NCBI Taxonomy" id="675120"/>
    <lineage>
        <taxon>Eukaryota</taxon>
        <taxon>Fungi</taxon>
        <taxon>Dikarya</taxon>
        <taxon>Ascomycota</taxon>
        <taxon>Pezizomycotina</taxon>
        <taxon>Dothideomycetes</taxon>
        <taxon>Dothideomycetidae</taxon>
        <taxon>Mycosphaerellales</taxon>
        <taxon>Mycosphaerellaceae</taxon>
        <taxon>Dothistroma</taxon>
    </lineage>
</organism>
<sequence length="565" mass="61896">MSLYHEAAQILDKAQKERGSLKSIVFGNKTWKSNAKALYALTVEGAKWSQVLSEAIERSGILKVEKPLSPTLALLLTHDLFLSKKGIALPATHGLNTSVSRHKVRLSAELTKARLRRGCASLDALRDQINSQASTDQQSTTNGSSSSRHPRWLRINALKTTLDKELSSSFANYTKVESLQDITNAAKQSRLLFVDDHIPDLIAIAGPENPTTLRSYKTGRLIIQEKASCFPACLLDPKPGEGDVIDACAAPGNKTTHAAALLTGSSFRVIACEKDAERSKTLEKMVKLAGGDKAISIKPKQDFLKLKPASKEFANVVSLLLDPSCSGSGIFGRDEATVTVRLPTLTSDEPTSRSKKRKRASQQPATPKQPEPEPETQDIIEEETPTDLAADDEAKLKARLDKLSTFQLHIVLHAMSFPAAKRITYSTCSIYATENEDVVVKALASRIAAERGWTILRRQEQVDGMKRWHKRGHTDIVEKAMAQLQSSGTDTNHVNAPVMADACIRCDKGGEDGTMGFFVAAFVRDDNFIRAIDLNDSDQGRDEAIAVEERVHDEADWNGLSDNET</sequence>
<feature type="binding site" evidence="5">
    <location>
        <begin position="248"/>
        <end position="254"/>
    </location>
    <ligand>
        <name>S-adenosyl-L-methionine</name>
        <dbReference type="ChEBI" id="CHEBI:59789"/>
    </ligand>
</feature>
<accession>N1PXT4</accession>